<keyword evidence="3 7" id="KW-0812">Transmembrane</keyword>
<evidence type="ECO:0000259" key="8">
    <source>
        <dbReference type="Pfam" id="PF00482"/>
    </source>
</evidence>
<keyword evidence="2" id="KW-1003">Cell membrane</keyword>
<evidence type="ECO:0000256" key="2">
    <source>
        <dbReference type="ARBA" id="ARBA00022475"/>
    </source>
</evidence>
<dbReference type="EMBL" id="CAMXCT020002380">
    <property type="protein sequence ID" value="CAL1151189.1"/>
    <property type="molecule type" value="Genomic_DNA"/>
</dbReference>
<evidence type="ECO:0000313" key="11">
    <source>
        <dbReference type="EMBL" id="CAL4785126.1"/>
    </source>
</evidence>
<feature type="non-terminal residue" evidence="9">
    <location>
        <position position="1"/>
    </location>
</feature>
<organism evidence="9">
    <name type="scientific">Cladocopium goreaui</name>
    <dbReference type="NCBI Taxonomy" id="2562237"/>
    <lineage>
        <taxon>Eukaryota</taxon>
        <taxon>Sar</taxon>
        <taxon>Alveolata</taxon>
        <taxon>Dinophyceae</taxon>
        <taxon>Suessiales</taxon>
        <taxon>Symbiodiniaceae</taxon>
        <taxon>Cladocopium</taxon>
    </lineage>
</organism>
<dbReference type="AlphaFoldDB" id="A0A9P1CT35"/>
<dbReference type="Gene3D" id="1.20.81.30">
    <property type="entry name" value="Type II secretion system (T2SS), domain F"/>
    <property type="match status" value="1"/>
</dbReference>
<feature type="transmembrane region" description="Helical" evidence="7">
    <location>
        <begin position="263"/>
        <end position="282"/>
    </location>
</feature>
<evidence type="ECO:0000313" key="12">
    <source>
        <dbReference type="Proteomes" id="UP001152797"/>
    </source>
</evidence>
<evidence type="ECO:0000256" key="3">
    <source>
        <dbReference type="ARBA" id="ARBA00022692"/>
    </source>
</evidence>
<gene>
    <name evidence="9" type="ORF">C1SCF055_LOCUS24160</name>
</gene>
<feature type="transmembrane region" description="Helical" evidence="7">
    <location>
        <begin position="443"/>
        <end position="465"/>
    </location>
</feature>
<feature type="transmembrane region" description="Helical" evidence="7">
    <location>
        <begin position="626"/>
        <end position="648"/>
    </location>
</feature>
<accession>A0A9P1CT35</accession>
<dbReference type="Pfam" id="PF00482">
    <property type="entry name" value="T2SSF"/>
    <property type="match status" value="2"/>
</dbReference>
<reference evidence="9" key="1">
    <citation type="submission" date="2022-10" db="EMBL/GenBank/DDBJ databases">
        <authorList>
            <person name="Chen Y."/>
            <person name="Dougan E. K."/>
            <person name="Chan C."/>
            <person name="Rhodes N."/>
            <person name="Thang M."/>
        </authorList>
    </citation>
    <scope>NUCLEOTIDE SEQUENCE</scope>
</reference>
<feature type="domain" description="Type II secretion system protein GspF" evidence="8">
    <location>
        <begin position="155"/>
        <end position="279"/>
    </location>
</feature>
<dbReference type="InterPro" id="IPR042094">
    <property type="entry name" value="T2SS_GspF_sf"/>
</dbReference>
<feature type="transmembrane region" description="Helical" evidence="7">
    <location>
        <begin position="477"/>
        <end position="499"/>
    </location>
</feature>
<keyword evidence="12" id="KW-1185">Reference proteome</keyword>
<comment type="subcellular location">
    <subcellularLocation>
        <location evidence="1">Cell membrane</location>
        <topology evidence="1">Multi-pass membrane protein</topology>
    </subcellularLocation>
</comment>
<proteinExistence type="predicted"/>
<evidence type="ECO:0000313" key="9">
    <source>
        <dbReference type="EMBL" id="CAI3997814.1"/>
    </source>
</evidence>
<evidence type="ECO:0000256" key="1">
    <source>
        <dbReference type="ARBA" id="ARBA00004651"/>
    </source>
</evidence>
<dbReference type="GO" id="GO:0005886">
    <property type="term" value="C:plasma membrane"/>
    <property type="evidence" value="ECO:0007669"/>
    <property type="project" value="UniProtKB-SubCell"/>
</dbReference>
<feature type="region of interest" description="Disordered" evidence="6">
    <location>
        <begin position="381"/>
        <end position="402"/>
    </location>
</feature>
<evidence type="ECO:0000256" key="5">
    <source>
        <dbReference type="ARBA" id="ARBA00023136"/>
    </source>
</evidence>
<name>A0A9P1CT35_9DINO</name>
<feature type="domain" description="Type II secretion system protein GspF" evidence="8">
    <location>
        <begin position="515"/>
        <end position="643"/>
    </location>
</feature>
<dbReference type="InterPro" id="IPR018076">
    <property type="entry name" value="T2SS_GspF_dom"/>
</dbReference>
<evidence type="ECO:0000256" key="4">
    <source>
        <dbReference type="ARBA" id="ARBA00022989"/>
    </source>
</evidence>
<keyword evidence="4 7" id="KW-1133">Transmembrane helix</keyword>
<evidence type="ECO:0000256" key="7">
    <source>
        <dbReference type="SAM" id="Phobius"/>
    </source>
</evidence>
<sequence length="774" mass="84547">MSPLLITLMVFGGVTGLVIAVAMLWSGDKEAEVEERLSALTSGKGKGKDDKKPTDAELLAKNWNNGAGAIEQAIANHLNLERLFAQADVSFTVSQFILAAVGAALIGFFAPTALGMPVKFAPICSAIFVFMPFAWLVMKRKSRMKKFAAQLPEALELIARALRAGHSLGAGMNLVGNEMSPPISQEFNRTYEEQNLGMPLEEALENLTERVPNLDLKFFVTAVILQRQTGGDLAEILDKIGRLIRERFKIWGQVQALTGEGRLSGIVLLALPPVLFGAVYRMNPDYLMLLFTDDLGKKMLIGGIVMQRNRTPSGRDPPPSFVPSAIRNPQSELRIPMEPLLAADLVSTALLVKLAVFGCVAAAIWFALDYFGSNGSERASERLDELSDPTGRRASREKKQSDAMAKLISQATPTLAAPLQPKTEEEEGKLKQRLQYAGFRNEAAVSVFLGSKFLCLIVGFFAGGGAAYWTKGLTQDAMIMTVAIAGVMFFLPDMVIWFLKKSRQDSIFYGLPDALDLMVVCVEAGLGLDQAMRKVSEEMRKTYGVLAEEFALCNLHLQMGSPRNQVLSELGKRTGVDDLKALAAILIQADKFGSSVAQALRVQSDSMRTKRSQMAEEKAAKTAVKLIFPLVIFIFPAIFVVLVGPAAITMINEMFPAMAGWANCVVRSGRTRSAAAADRAASILPLRDDYARQDRRAAPRTPAGPRDGVSKMKRFLMTVAAAGLLATSADAFWLGECYHYLESGREENNQWPQQYVGQERINTAAPFEIMIRNG</sequence>
<keyword evidence="5 7" id="KW-0472">Membrane</keyword>
<evidence type="ECO:0000256" key="6">
    <source>
        <dbReference type="SAM" id="MobiDB-lite"/>
    </source>
</evidence>
<evidence type="ECO:0000313" key="10">
    <source>
        <dbReference type="EMBL" id="CAL1151189.1"/>
    </source>
</evidence>
<feature type="transmembrane region" description="Helical" evidence="7">
    <location>
        <begin position="96"/>
        <end position="114"/>
    </location>
</feature>
<comment type="caution">
    <text evidence="9">The sequence shown here is derived from an EMBL/GenBank/DDBJ whole genome shotgun (WGS) entry which is preliminary data.</text>
</comment>
<dbReference type="PANTHER" id="PTHR35007">
    <property type="entry name" value="INTEGRAL MEMBRANE PROTEIN-RELATED"/>
    <property type="match status" value="1"/>
</dbReference>
<dbReference type="PANTHER" id="PTHR35007:SF1">
    <property type="entry name" value="PILUS ASSEMBLY PROTEIN"/>
    <property type="match status" value="1"/>
</dbReference>
<dbReference type="EMBL" id="CAMXCT030002380">
    <property type="protein sequence ID" value="CAL4785126.1"/>
    <property type="molecule type" value="Genomic_DNA"/>
</dbReference>
<feature type="transmembrane region" description="Helical" evidence="7">
    <location>
        <begin position="6"/>
        <end position="26"/>
    </location>
</feature>
<protein>
    <submittedName>
        <fullName evidence="11">Bacterial type II secretion system protein F domain protein</fullName>
    </submittedName>
</protein>
<feature type="transmembrane region" description="Helical" evidence="7">
    <location>
        <begin position="120"/>
        <end position="138"/>
    </location>
</feature>
<feature type="transmembrane region" description="Helical" evidence="7">
    <location>
        <begin position="345"/>
        <end position="368"/>
    </location>
</feature>
<reference evidence="10" key="2">
    <citation type="submission" date="2024-04" db="EMBL/GenBank/DDBJ databases">
        <authorList>
            <person name="Chen Y."/>
            <person name="Shah S."/>
            <person name="Dougan E. K."/>
            <person name="Thang M."/>
            <person name="Chan C."/>
        </authorList>
    </citation>
    <scope>NUCLEOTIDE SEQUENCE [LARGE SCALE GENOMIC DNA]</scope>
</reference>
<dbReference type="OrthoDB" id="10441424at2759"/>
<dbReference type="EMBL" id="CAMXCT010002380">
    <property type="protein sequence ID" value="CAI3997814.1"/>
    <property type="molecule type" value="Genomic_DNA"/>
</dbReference>
<dbReference type="Proteomes" id="UP001152797">
    <property type="component" value="Unassembled WGS sequence"/>
</dbReference>